<proteinExistence type="inferred from homology"/>
<reference evidence="5 6" key="1">
    <citation type="submission" date="2020-08" db="EMBL/GenBank/DDBJ databases">
        <title>Genomic Encyclopedia of Type Strains, Phase IV (KMG-IV): sequencing the most valuable type-strain genomes for metagenomic binning, comparative biology and taxonomic classification.</title>
        <authorList>
            <person name="Goeker M."/>
        </authorList>
    </citation>
    <scope>NUCLEOTIDE SEQUENCE [LARGE SCALE GENOMIC DNA]</scope>
    <source>
        <strain evidence="5 6">DSM 26385</strain>
    </source>
</reference>
<gene>
    <name evidence="5" type="ORF">GGQ66_004565</name>
</gene>
<dbReference type="Pfam" id="PF00535">
    <property type="entry name" value="Glycos_transf_2"/>
    <property type="match status" value="1"/>
</dbReference>
<name>A0A7W6K8H4_9HYPH</name>
<dbReference type="GO" id="GO:0016757">
    <property type="term" value="F:glycosyltransferase activity"/>
    <property type="evidence" value="ECO:0007669"/>
    <property type="project" value="UniProtKB-KW"/>
</dbReference>
<evidence type="ECO:0000256" key="3">
    <source>
        <dbReference type="ARBA" id="ARBA00022679"/>
    </source>
</evidence>
<protein>
    <recommendedName>
        <fullName evidence="4">Glycosyltransferase 2-like domain-containing protein</fullName>
    </recommendedName>
</protein>
<dbReference type="Proteomes" id="UP000584824">
    <property type="component" value="Unassembled WGS sequence"/>
</dbReference>
<evidence type="ECO:0000313" key="5">
    <source>
        <dbReference type="EMBL" id="MBB4105977.1"/>
    </source>
</evidence>
<accession>A0A7W6K8H4</accession>
<comment type="similarity">
    <text evidence="1">Belongs to the glycosyltransferase 2 family.</text>
</comment>
<dbReference type="EMBL" id="JACIDU010000041">
    <property type="protein sequence ID" value="MBB4105977.1"/>
    <property type="molecule type" value="Genomic_DNA"/>
</dbReference>
<evidence type="ECO:0000256" key="1">
    <source>
        <dbReference type="ARBA" id="ARBA00006739"/>
    </source>
</evidence>
<organism evidence="5 6">
    <name type="scientific">Allorhizobium borbori</name>
    <dbReference type="NCBI Taxonomy" id="485907"/>
    <lineage>
        <taxon>Bacteria</taxon>
        <taxon>Pseudomonadati</taxon>
        <taxon>Pseudomonadota</taxon>
        <taxon>Alphaproteobacteria</taxon>
        <taxon>Hyphomicrobiales</taxon>
        <taxon>Rhizobiaceae</taxon>
        <taxon>Rhizobium/Agrobacterium group</taxon>
        <taxon>Allorhizobium</taxon>
    </lineage>
</organism>
<evidence type="ECO:0000259" key="4">
    <source>
        <dbReference type="Pfam" id="PF00535"/>
    </source>
</evidence>
<dbReference type="InterPro" id="IPR029044">
    <property type="entry name" value="Nucleotide-diphossugar_trans"/>
</dbReference>
<dbReference type="AlphaFoldDB" id="A0A7W6K8H4"/>
<dbReference type="Gene3D" id="3.90.550.10">
    <property type="entry name" value="Spore Coat Polysaccharide Biosynthesis Protein SpsA, Chain A"/>
    <property type="match status" value="1"/>
</dbReference>
<dbReference type="RefSeq" id="WP_183795943.1">
    <property type="nucleotide sequence ID" value="NZ_JACIDU010000041.1"/>
</dbReference>
<evidence type="ECO:0000313" key="6">
    <source>
        <dbReference type="Proteomes" id="UP000584824"/>
    </source>
</evidence>
<dbReference type="InterPro" id="IPR001173">
    <property type="entry name" value="Glyco_trans_2-like"/>
</dbReference>
<dbReference type="SUPFAM" id="SSF53448">
    <property type="entry name" value="Nucleotide-diphospho-sugar transferases"/>
    <property type="match status" value="1"/>
</dbReference>
<dbReference type="PANTHER" id="PTHR43179">
    <property type="entry name" value="RHAMNOSYLTRANSFERASE WBBL"/>
    <property type="match status" value="1"/>
</dbReference>
<keyword evidence="2" id="KW-0328">Glycosyltransferase</keyword>
<sequence>MTNLWKKLINYNKTQPKNGSTTISANSPVRTAFDNEEYLKANADVRAAGMNAFHHYFTYGISEGRRAPKGFHKRVLDLARAGDSDAISFRRHQLSVAGPGGMADIELDEVMIADNMGTKFPLPVGTTITMGIVLFNNELDEIKRLLRSIARSKGLDGVTLVTTVINNGAPLEDEMIEMIESFGVKILENPDGNIGSSAGHTRLMKHAFTDLDAVAYMTLNPDGFFHPQALERMVRMAHRHEWTAAIEAAQLPNENGKYFNPDTFDTEWAVTACAMFTRKIWEKVGGFDPNIFLYCDDVDYGWEIRRAGFTVKYCPWAYYFHDYASRTAVSAFFRQNRLEAGRYLGHKWRNPKFREMCEEQLIKFGFYEAVEAMPPIDHIAPLPNGTEVANFKNDFHFAQKRW</sequence>
<evidence type="ECO:0000256" key="2">
    <source>
        <dbReference type="ARBA" id="ARBA00022676"/>
    </source>
</evidence>
<comment type="caution">
    <text evidence="5">The sequence shown here is derived from an EMBL/GenBank/DDBJ whole genome shotgun (WGS) entry which is preliminary data.</text>
</comment>
<feature type="domain" description="Glycosyltransferase 2-like" evidence="4">
    <location>
        <begin position="132"/>
        <end position="268"/>
    </location>
</feature>
<dbReference type="PANTHER" id="PTHR43179:SF12">
    <property type="entry name" value="GALACTOFURANOSYLTRANSFERASE GLFT2"/>
    <property type="match status" value="1"/>
</dbReference>
<dbReference type="Pfam" id="PF13641">
    <property type="entry name" value="Glyco_tranf_2_3"/>
    <property type="match status" value="1"/>
</dbReference>
<keyword evidence="3" id="KW-0808">Transferase</keyword>
<keyword evidence="6" id="KW-1185">Reference proteome</keyword>